<evidence type="ECO:0000313" key="2">
    <source>
        <dbReference type="Proteomes" id="UP000316443"/>
    </source>
</evidence>
<sequence length="79" mass="9099">MKITYFQDTDTLYLEFNNNPIVETQEINENTKYKIQNTLVDLDQQWNICAITLEQARSLTDLNAFSLETIVAPQLASSL</sequence>
<accession>A0A551YLU4</accession>
<protein>
    <submittedName>
        <fullName evidence="1">DUF2283 domain-containing protein</fullName>
    </submittedName>
</protein>
<comment type="caution">
    <text evidence="1">The sequence shown here is derived from an EMBL/GenBank/DDBJ whole genome shotgun (WGS) entry which is preliminary data.</text>
</comment>
<dbReference type="Pfam" id="PF10049">
    <property type="entry name" value="DUF2283"/>
    <property type="match status" value="1"/>
</dbReference>
<dbReference type="InterPro" id="IPR019270">
    <property type="entry name" value="DUF2283"/>
</dbReference>
<dbReference type="Proteomes" id="UP000316443">
    <property type="component" value="Unassembled WGS sequence"/>
</dbReference>
<gene>
    <name evidence="1" type="ORF">EWV85_01755</name>
</gene>
<dbReference type="EMBL" id="SFCA01000021">
    <property type="protein sequence ID" value="TRT61951.1"/>
    <property type="molecule type" value="Genomic_DNA"/>
</dbReference>
<evidence type="ECO:0000313" key="1">
    <source>
        <dbReference type="EMBL" id="TRT61951.1"/>
    </source>
</evidence>
<proteinExistence type="predicted"/>
<reference evidence="1 2" key="1">
    <citation type="submission" date="2019-01" db="EMBL/GenBank/DDBJ databases">
        <title>Coherence of Microcystis species and biogeography revealed through population genomics.</title>
        <authorList>
            <person name="Perez-Carrascal O.M."/>
            <person name="Terrat Y."/>
            <person name="Giani A."/>
            <person name="Fortin N."/>
            <person name="Tromas N."/>
            <person name="Shapiro B.J."/>
        </authorList>
    </citation>
    <scope>NUCLEOTIDE SEQUENCE [LARGE SCALE GENOMIC DNA]</scope>
    <source>
        <strain evidence="1">Ma_QC_C_20070703_M131</strain>
    </source>
</reference>
<organism evidence="1 2">
    <name type="scientific">Microcystis aeruginosa Ma_QC_C_20070703_M131</name>
    <dbReference type="NCBI Taxonomy" id="2486263"/>
    <lineage>
        <taxon>Bacteria</taxon>
        <taxon>Bacillati</taxon>
        <taxon>Cyanobacteriota</taxon>
        <taxon>Cyanophyceae</taxon>
        <taxon>Oscillatoriophycideae</taxon>
        <taxon>Chroococcales</taxon>
        <taxon>Microcystaceae</taxon>
        <taxon>Microcystis</taxon>
    </lineage>
</organism>
<name>A0A551YLU4_MICAE</name>
<dbReference type="AlphaFoldDB" id="A0A551YLU4"/>